<evidence type="ECO:0000259" key="14">
    <source>
        <dbReference type="Pfam" id="PF15711"/>
    </source>
</evidence>
<keyword evidence="5" id="KW-0808">Transferase</keyword>
<evidence type="ECO:0000256" key="7">
    <source>
        <dbReference type="ARBA" id="ARBA00022723"/>
    </source>
</evidence>
<dbReference type="InterPro" id="IPR029044">
    <property type="entry name" value="Nucleotide-diphossugar_trans"/>
</dbReference>
<evidence type="ECO:0000313" key="16">
    <source>
        <dbReference type="Proteomes" id="UP001487740"/>
    </source>
</evidence>
<evidence type="ECO:0000256" key="12">
    <source>
        <dbReference type="ARBA" id="ARBA00023211"/>
    </source>
</evidence>
<keyword evidence="16" id="KW-1185">Reference proteome</keyword>
<sequence>MLLYCAFYIDFYTTQTNNEGFGVMVALSGGAGGDGGDGGTPDAPWVELSGAVDHTGVTVWLQGREVYKRRNILKEWAGEQRRYHAGVHVIALHQSRGRMMQVRQFITWQPTGHRMLAEAVKALQEGRLVLVLGAPDYLSWLNAEGTNALKSLGARLGLRAVKEEAWVLLARKGHGALFETLITAKNYTSKIVSPLTFSSATVPGTKIPEFAAQLEFCETFEGYGEMCDCQRPVHLNRIASPHLPLEEVIPVVLITASRFPRVAQQVRTLWENPGGGQTPLMMLVDGAHPEAEALGRLLNITVVTHRNTATPGTKERVNEHVRFSLQTVFNFFPDVDKVIFVEDDLVLANDFISYFQQTSLLLSVDQSILCVNAYNYNAFPHTASDPHRIYRVQSYPYYGWMTRRSTATRMLSHWPPHHQEADWDLYIRYELMNEHTSVIIPEVPRTRHEGGAGVHVSGLEQESTYSKRPLNTLPQPTLNLRRHWDPAYSVDLMVKILQGKVVNITTHPCIDPPVPKYQVRYRHWLGEGGNTNSYTVLGKVSPVQRPSPHLALISPPQCLGFYYKGLFENYQSTFSLKYFETPFILVSCYSSVYCVDVPSSLVYAPSKAALEFATRHSWRHTYEMAVEMWRVPPRSLMEEVELDNVAGFEVMLKA</sequence>
<dbReference type="GO" id="GO:0047223">
    <property type="term" value="F:beta-1,3-galactosyl-O-glycosyl-glycoprotein beta-1,3-N-acetylglucosaminyltransferase activity"/>
    <property type="evidence" value="ECO:0007669"/>
    <property type="project" value="TreeGrafter"/>
</dbReference>
<organism evidence="15 16">
    <name type="scientific">Scylla paramamosain</name>
    <name type="common">Mud crab</name>
    <dbReference type="NCBI Taxonomy" id="85552"/>
    <lineage>
        <taxon>Eukaryota</taxon>
        <taxon>Metazoa</taxon>
        <taxon>Ecdysozoa</taxon>
        <taxon>Arthropoda</taxon>
        <taxon>Crustacea</taxon>
        <taxon>Multicrustacea</taxon>
        <taxon>Malacostraca</taxon>
        <taxon>Eumalacostraca</taxon>
        <taxon>Eucarida</taxon>
        <taxon>Decapoda</taxon>
        <taxon>Pleocyemata</taxon>
        <taxon>Brachyura</taxon>
        <taxon>Eubrachyura</taxon>
        <taxon>Portunoidea</taxon>
        <taxon>Portunidae</taxon>
        <taxon>Portuninae</taxon>
        <taxon>Scylla</taxon>
    </lineage>
</organism>
<dbReference type="SUPFAM" id="SSF53448">
    <property type="entry name" value="Nucleotide-diphospho-sugar transferases"/>
    <property type="match status" value="1"/>
</dbReference>
<dbReference type="GO" id="GO:0030145">
    <property type="term" value="F:manganese ion binding"/>
    <property type="evidence" value="ECO:0007669"/>
    <property type="project" value="UniProtKB-UniRule"/>
</dbReference>
<evidence type="ECO:0000256" key="10">
    <source>
        <dbReference type="ARBA" id="ARBA00023034"/>
    </source>
</evidence>
<dbReference type="GO" id="GO:0000139">
    <property type="term" value="C:Golgi membrane"/>
    <property type="evidence" value="ECO:0007669"/>
    <property type="project" value="UniProtKB-SubCell"/>
</dbReference>
<dbReference type="EMBL" id="JARAKH010000042">
    <property type="protein sequence ID" value="KAK8380181.1"/>
    <property type="molecule type" value="Genomic_DNA"/>
</dbReference>
<keyword evidence="12 13" id="KW-0464">Manganese</keyword>
<dbReference type="PANTHER" id="PTHR46396">
    <property type="entry name" value="PROTEIN O-LINKED-MANNOSE BETA-1,2-N-ACETYLGLUCOSAMINYLTRANSFERASE 1"/>
    <property type="match status" value="1"/>
</dbReference>
<evidence type="ECO:0000256" key="4">
    <source>
        <dbReference type="ARBA" id="ARBA00022676"/>
    </source>
</evidence>
<reference evidence="15 16" key="1">
    <citation type="submission" date="2023-03" db="EMBL/GenBank/DDBJ databases">
        <title>High-quality genome of Scylla paramamosain provides insights in environmental adaptation.</title>
        <authorList>
            <person name="Zhang L."/>
        </authorList>
    </citation>
    <scope>NUCLEOTIDE SEQUENCE [LARGE SCALE GENOMIC DNA]</scope>
    <source>
        <strain evidence="15">LZ_2023a</strain>
        <tissue evidence="15">Muscle</tissue>
    </source>
</reference>
<evidence type="ECO:0000256" key="11">
    <source>
        <dbReference type="ARBA" id="ARBA00023136"/>
    </source>
</evidence>
<dbReference type="GO" id="GO:0003827">
    <property type="term" value="F:alpha-1,3-mannosylglycoprotein 2-beta-N-acetylglucosaminyltransferase activity"/>
    <property type="evidence" value="ECO:0007669"/>
    <property type="project" value="UniProtKB-UniRule"/>
</dbReference>
<evidence type="ECO:0000256" key="2">
    <source>
        <dbReference type="ARBA" id="ARBA00004922"/>
    </source>
</evidence>
<keyword evidence="8 13" id="KW-0735">Signal-anchor</keyword>
<keyword evidence="10 13" id="KW-0333">Golgi apparatus</keyword>
<keyword evidence="11" id="KW-0472">Membrane</keyword>
<comment type="similarity">
    <text evidence="3 13">Belongs to the glycosyltransferase 13 family.</text>
</comment>
<dbReference type="Proteomes" id="UP001487740">
    <property type="component" value="Unassembled WGS sequence"/>
</dbReference>
<feature type="domain" description="ILEI/PANDER" evidence="14">
    <location>
        <begin position="86"/>
        <end position="173"/>
    </location>
</feature>
<evidence type="ECO:0000256" key="1">
    <source>
        <dbReference type="ARBA" id="ARBA00004323"/>
    </source>
</evidence>
<comment type="function">
    <text evidence="13">Initiates complex N-linked carbohydrate formation. Essential for the conversion of high-mannose to hybrid and complex N-glycans.</text>
</comment>
<dbReference type="AlphaFoldDB" id="A0AAW0SZK1"/>
<evidence type="ECO:0000256" key="5">
    <source>
        <dbReference type="ARBA" id="ARBA00022679"/>
    </source>
</evidence>
<comment type="caution">
    <text evidence="15">The sequence shown here is derived from an EMBL/GenBank/DDBJ whole genome shotgun (WGS) entry which is preliminary data.</text>
</comment>
<protein>
    <recommendedName>
        <fullName evidence="13">Alpha-1,3-mannosyl-glycoprotein 2-beta-N-acetylglucosaminyltransferase</fullName>
        <shortName evidence="13">GNT-I</shortName>
        <shortName evidence="13">GlcNAc-T I</shortName>
        <ecNumber evidence="13">2.4.1.101</ecNumber>
    </recommendedName>
    <alternativeName>
        <fullName evidence="13">N-glycosyl-oligosaccharide-glycoprotein N-acetylglucosaminyltransferase I</fullName>
    </alternativeName>
</protein>
<dbReference type="InterPro" id="IPR039477">
    <property type="entry name" value="ILEI/PANDER_dom"/>
</dbReference>
<proteinExistence type="inferred from homology"/>
<comment type="pathway">
    <text evidence="2 13">Protein modification; protein glycosylation.</text>
</comment>
<dbReference type="InterPro" id="IPR004139">
    <property type="entry name" value="Glyco_trans_13"/>
</dbReference>
<evidence type="ECO:0000256" key="3">
    <source>
        <dbReference type="ARBA" id="ARBA00006492"/>
    </source>
</evidence>
<gene>
    <name evidence="15" type="ORF">O3P69_016665</name>
</gene>
<dbReference type="PANTHER" id="PTHR46396:SF2">
    <property type="entry name" value="ILEI_PANDER DOMAIN-CONTAINING PROTEIN"/>
    <property type="match status" value="1"/>
</dbReference>
<dbReference type="EC" id="2.4.1.101" evidence="13"/>
<keyword evidence="6" id="KW-0812">Transmembrane</keyword>
<evidence type="ECO:0000256" key="8">
    <source>
        <dbReference type="ARBA" id="ARBA00022968"/>
    </source>
</evidence>
<dbReference type="Pfam" id="PF15711">
    <property type="entry name" value="ILEI"/>
    <property type="match status" value="1"/>
</dbReference>
<dbReference type="GO" id="GO:0016266">
    <property type="term" value="P:protein O-linked glycosylation via N-acetyl-galactosamine"/>
    <property type="evidence" value="ECO:0007669"/>
    <property type="project" value="TreeGrafter"/>
</dbReference>
<keyword evidence="7 13" id="KW-0479">Metal-binding</keyword>
<evidence type="ECO:0000256" key="13">
    <source>
        <dbReference type="RuleBase" id="RU368119"/>
    </source>
</evidence>
<comment type="catalytic activity">
    <reaction evidence="13">
        <text>N(4)-(alpha-D-Man-(1-&gt;3)-[alpha-D-Man-(1-&gt;3)-[alpha-D-Man-(1-&gt;6)]-alpha-D-Man-(1-&gt;6)]-beta-D-Man-(1-&gt;4)-beta-D-GlcNAc-(1-&gt;4)-beta-D-GlcNAc)-L-asparaginyl-[protein] (N-glucan mannose isomer 5A1,2) + UDP-N-acetyl-alpha-D-glucosamine = N(4)-{beta-D-GlcNAc-(1-&gt;2)-alpha-D-Man-(1-&gt;3)-[alpha-D-Man-(1-&gt;3)-[alpha-D-Man-(1-&gt;6)]-alpha-D-Man-(1-&gt;6)]-beta-D-Man-(1-&gt;4)-beta-D-GlcNAc-(1-&gt;4)-beta-D-GlcNAc}-L-asparaginyl-[protein] + UDP + H(+)</text>
        <dbReference type="Rhea" id="RHEA:11456"/>
        <dbReference type="Rhea" id="RHEA-COMP:14367"/>
        <dbReference type="Rhea" id="RHEA-COMP:14368"/>
        <dbReference type="ChEBI" id="CHEBI:15378"/>
        <dbReference type="ChEBI" id="CHEBI:57705"/>
        <dbReference type="ChEBI" id="CHEBI:58223"/>
        <dbReference type="ChEBI" id="CHEBI:59087"/>
        <dbReference type="ChEBI" id="CHEBI:60625"/>
        <dbReference type="EC" id="2.4.1.101"/>
    </reaction>
</comment>
<name>A0AAW0SZK1_SCYPA</name>
<evidence type="ECO:0000256" key="6">
    <source>
        <dbReference type="ARBA" id="ARBA00022692"/>
    </source>
</evidence>
<comment type="subcellular location">
    <subcellularLocation>
        <location evidence="1 13">Golgi apparatus membrane</location>
        <topology evidence="1 13">Single-pass type II membrane protein</topology>
    </subcellularLocation>
</comment>
<keyword evidence="4 13" id="KW-0328">Glycosyltransferase</keyword>
<keyword evidence="9" id="KW-1133">Transmembrane helix</keyword>
<comment type="cofactor">
    <cofactor evidence="13">
        <name>Mn(2+)</name>
        <dbReference type="ChEBI" id="CHEBI:29035"/>
    </cofactor>
    <text evidence="13">The cofactor is mostly bound to the substrate.</text>
</comment>
<evidence type="ECO:0000256" key="9">
    <source>
        <dbReference type="ARBA" id="ARBA00022989"/>
    </source>
</evidence>
<accession>A0AAW0SZK1</accession>
<dbReference type="Gene3D" id="3.90.550.10">
    <property type="entry name" value="Spore Coat Polysaccharide Biosynthesis Protein SpsA, Chain A"/>
    <property type="match status" value="1"/>
</dbReference>
<evidence type="ECO:0000313" key="15">
    <source>
        <dbReference type="EMBL" id="KAK8380181.1"/>
    </source>
</evidence>
<dbReference type="InterPro" id="IPR052463">
    <property type="entry name" value="O-linked_mannose_GnT"/>
</dbReference>
<dbReference type="Pfam" id="PF03071">
    <property type="entry name" value="GNT-I"/>
    <property type="match status" value="1"/>
</dbReference>